<dbReference type="EMBL" id="JAOPKA010000005">
    <property type="protein sequence ID" value="MCU4741759.1"/>
    <property type="molecule type" value="Genomic_DNA"/>
</dbReference>
<proteinExistence type="predicted"/>
<evidence type="ECO:0000313" key="5">
    <source>
        <dbReference type="Proteomes" id="UP001321018"/>
    </source>
</evidence>
<evidence type="ECO:0000313" key="4">
    <source>
        <dbReference type="Proteomes" id="UP001320972"/>
    </source>
</evidence>
<dbReference type="Pfam" id="PF24035">
    <property type="entry name" value="DUF7344"/>
    <property type="match status" value="1"/>
</dbReference>
<dbReference type="Proteomes" id="UP001321018">
    <property type="component" value="Unassembled WGS sequence"/>
</dbReference>
<dbReference type="InterPro" id="IPR055768">
    <property type="entry name" value="DUF7344"/>
</dbReference>
<dbReference type="Gene3D" id="1.10.10.10">
    <property type="entry name" value="Winged helix-like DNA-binding domain superfamily/Winged helix DNA-binding domain"/>
    <property type="match status" value="1"/>
</dbReference>
<dbReference type="RefSeq" id="WP_338003592.1">
    <property type="nucleotide sequence ID" value="NZ_JAOPKA010000005.1"/>
</dbReference>
<comment type="caution">
    <text evidence="2">The sequence shown here is derived from an EMBL/GenBank/DDBJ whole genome shotgun (WGS) entry which is preliminary data.</text>
</comment>
<name>A0AAP2YYA2_9EURY</name>
<gene>
    <name evidence="3" type="ORF">OB955_17660</name>
    <name evidence="2" type="ORF">OB960_10165</name>
</gene>
<sequence>MISESELLDVAFTLLSDSRRRYLLYRLDDSDSMTTEELSLEIAAWERDVPVESVREDDRKRVETTLVHTHLPRLADHGILERDSETGTVETGDRFDQIRPLVERARATELDEVVTGDTTILSDLPTDGERPFSD</sequence>
<evidence type="ECO:0000259" key="1">
    <source>
        <dbReference type="Pfam" id="PF24035"/>
    </source>
</evidence>
<keyword evidence="4" id="KW-1185">Reference proteome</keyword>
<organism evidence="2 5">
    <name type="scientific">Natronoglomus mannanivorans</name>
    <dbReference type="NCBI Taxonomy" id="2979990"/>
    <lineage>
        <taxon>Archaea</taxon>
        <taxon>Methanobacteriati</taxon>
        <taxon>Methanobacteriota</taxon>
        <taxon>Stenosarchaea group</taxon>
        <taxon>Halobacteria</taxon>
        <taxon>Halobacteriales</taxon>
        <taxon>Natrialbaceae</taxon>
        <taxon>Natronoglomus</taxon>
    </lineage>
</organism>
<dbReference type="Proteomes" id="UP001320972">
    <property type="component" value="Unassembled WGS sequence"/>
</dbReference>
<dbReference type="InterPro" id="IPR036388">
    <property type="entry name" value="WH-like_DNA-bd_sf"/>
</dbReference>
<dbReference type="EMBL" id="JAOPKB010000012">
    <property type="protein sequence ID" value="MCU4974549.1"/>
    <property type="molecule type" value="Genomic_DNA"/>
</dbReference>
<feature type="domain" description="DUF7344" evidence="1">
    <location>
        <begin position="12"/>
        <end position="90"/>
    </location>
</feature>
<protein>
    <recommendedName>
        <fullName evidence="1">DUF7344 domain-containing protein</fullName>
    </recommendedName>
</protein>
<accession>A0AAP2YYA2</accession>
<evidence type="ECO:0000313" key="3">
    <source>
        <dbReference type="EMBL" id="MCU4974549.1"/>
    </source>
</evidence>
<evidence type="ECO:0000313" key="2">
    <source>
        <dbReference type="EMBL" id="MCU4741759.1"/>
    </source>
</evidence>
<reference evidence="2 4" key="1">
    <citation type="submission" date="2022-09" db="EMBL/GenBank/DDBJ databases">
        <title>Enrichment on poylsaccharides allowed isolation of novel metabolic and taxonomic groups of Haloarchaea.</title>
        <authorList>
            <person name="Sorokin D.Y."/>
            <person name="Elcheninov A.G."/>
            <person name="Khizhniak T.V."/>
            <person name="Kolganova T.V."/>
            <person name="Kublanov I.V."/>
        </authorList>
    </citation>
    <scope>NUCLEOTIDE SEQUENCE</scope>
    <source>
        <strain evidence="3 4">AArc-m2/3/4</strain>
        <strain evidence="2">AArc-xg1-1</strain>
    </source>
</reference>
<dbReference type="AlphaFoldDB" id="A0AAP2YYA2"/>